<organism evidence="1 2">
    <name type="scientific">Mucilaginibacter limnophilus</name>
    <dbReference type="NCBI Taxonomy" id="1932778"/>
    <lineage>
        <taxon>Bacteria</taxon>
        <taxon>Pseudomonadati</taxon>
        <taxon>Bacteroidota</taxon>
        <taxon>Sphingobacteriia</taxon>
        <taxon>Sphingobacteriales</taxon>
        <taxon>Sphingobacteriaceae</taxon>
        <taxon>Mucilaginibacter</taxon>
    </lineage>
</organism>
<reference evidence="1 2" key="1">
    <citation type="submission" date="2019-01" db="EMBL/GenBank/DDBJ databases">
        <authorList>
            <person name="Chen W.-M."/>
        </authorList>
    </citation>
    <scope>NUCLEOTIDE SEQUENCE [LARGE SCALE GENOMIC DNA]</scope>
    <source>
        <strain evidence="1 2">YBJ-36</strain>
    </source>
</reference>
<gene>
    <name evidence="1" type="ORF">EOD41_10785</name>
</gene>
<proteinExistence type="predicted"/>
<sequence>MAKTATAWLSGDQDYHEGLEILKLTGASAFMLGLLNSGPDNYNTPKLKQELEIIAGNEVIESLIEVTPVPPVTEPPAASEQYTPNNNLEKKLRIDGMIRQLFKEITHLHGKLSVVPEGDELFQIAKQIKIKKLKKQDLFDQLHYFNENGVWFDNKPQDDPDPENLEQAIKNLMSQRSKVKPHLKKPLPADVRERYEKKIAALTAKIEALIKKRPDGQEA</sequence>
<accession>A0A3S3THF8</accession>
<evidence type="ECO:0000313" key="2">
    <source>
        <dbReference type="Proteomes" id="UP000282759"/>
    </source>
</evidence>
<name>A0A3S3THF8_9SPHI</name>
<dbReference type="Proteomes" id="UP000282759">
    <property type="component" value="Unassembled WGS sequence"/>
</dbReference>
<dbReference type="RefSeq" id="WP_127704802.1">
    <property type="nucleotide sequence ID" value="NZ_SACK01000003.1"/>
</dbReference>
<protein>
    <submittedName>
        <fullName evidence="1">Uncharacterized protein</fullName>
    </submittedName>
</protein>
<dbReference type="AlphaFoldDB" id="A0A3S3THF8"/>
<evidence type="ECO:0000313" key="1">
    <source>
        <dbReference type="EMBL" id="RVU01091.1"/>
    </source>
</evidence>
<keyword evidence="2" id="KW-1185">Reference proteome</keyword>
<comment type="caution">
    <text evidence="1">The sequence shown here is derived from an EMBL/GenBank/DDBJ whole genome shotgun (WGS) entry which is preliminary data.</text>
</comment>
<dbReference type="EMBL" id="SACK01000003">
    <property type="protein sequence ID" value="RVU01091.1"/>
    <property type="molecule type" value="Genomic_DNA"/>
</dbReference>